<name>A0A2T1HUM8_9HYPH</name>
<proteinExistence type="inferred from homology"/>
<dbReference type="InterPro" id="IPR020904">
    <property type="entry name" value="Sc_DH/Rdtase_CS"/>
</dbReference>
<dbReference type="InterPro" id="IPR057326">
    <property type="entry name" value="KR_dom"/>
</dbReference>
<dbReference type="FunFam" id="3.40.50.720:FF:000084">
    <property type="entry name" value="Short-chain dehydrogenase reductase"/>
    <property type="match status" value="1"/>
</dbReference>
<dbReference type="AlphaFoldDB" id="A0A2T1HUM8"/>
<dbReference type="InterPro" id="IPR050259">
    <property type="entry name" value="SDR"/>
</dbReference>
<comment type="caution">
    <text evidence="3">The sequence shown here is derived from an EMBL/GenBank/DDBJ whole genome shotgun (WGS) entry which is preliminary data.</text>
</comment>
<dbReference type="NCBIfam" id="NF005559">
    <property type="entry name" value="PRK07231.1"/>
    <property type="match status" value="1"/>
</dbReference>
<dbReference type="PRINTS" id="PR00081">
    <property type="entry name" value="GDHRDH"/>
</dbReference>
<dbReference type="Pfam" id="PF13561">
    <property type="entry name" value="adh_short_C2"/>
    <property type="match status" value="1"/>
</dbReference>
<comment type="similarity">
    <text evidence="1">Belongs to the short-chain dehydrogenases/reductases (SDR) family.</text>
</comment>
<dbReference type="PROSITE" id="PS00061">
    <property type="entry name" value="ADH_SHORT"/>
    <property type="match status" value="1"/>
</dbReference>
<dbReference type="InterPro" id="IPR036291">
    <property type="entry name" value="NAD(P)-bd_dom_sf"/>
</dbReference>
<dbReference type="InterPro" id="IPR002347">
    <property type="entry name" value="SDR_fam"/>
</dbReference>
<organism evidence="3 4">
    <name type="scientific">Alsobacter soli</name>
    <dbReference type="NCBI Taxonomy" id="2109933"/>
    <lineage>
        <taxon>Bacteria</taxon>
        <taxon>Pseudomonadati</taxon>
        <taxon>Pseudomonadota</taxon>
        <taxon>Alphaproteobacteria</taxon>
        <taxon>Hyphomicrobiales</taxon>
        <taxon>Alsobacteraceae</taxon>
        <taxon>Alsobacter</taxon>
    </lineage>
</organism>
<reference evidence="4" key="1">
    <citation type="submission" date="2018-03" db="EMBL/GenBank/DDBJ databases">
        <authorList>
            <person name="Sun L."/>
            <person name="Liu H."/>
            <person name="Chen W."/>
            <person name="Huang K."/>
            <person name="Liu W."/>
            <person name="Gao X."/>
        </authorList>
    </citation>
    <scope>NUCLEOTIDE SEQUENCE [LARGE SCALE GENOMIC DNA]</scope>
    <source>
        <strain evidence="4">SH9</strain>
    </source>
</reference>
<dbReference type="EMBL" id="PVZS01000008">
    <property type="protein sequence ID" value="PSC05357.1"/>
    <property type="molecule type" value="Genomic_DNA"/>
</dbReference>
<evidence type="ECO:0000256" key="1">
    <source>
        <dbReference type="ARBA" id="ARBA00006484"/>
    </source>
</evidence>
<accession>A0A2T1HUM8</accession>
<gene>
    <name evidence="3" type="ORF">SLNSH_09155</name>
</gene>
<evidence type="ECO:0000313" key="3">
    <source>
        <dbReference type="EMBL" id="PSC05357.1"/>
    </source>
</evidence>
<evidence type="ECO:0000259" key="2">
    <source>
        <dbReference type="SMART" id="SM00822"/>
    </source>
</evidence>
<feature type="domain" description="Ketoreductase" evidence="2">
    <location>
        <begin position="6"/>
        <end position="185"/>
    </location>
</feature>
<dbReference type="SMART" id="SM00822">
    <property type="entry name" value="PKS_KR"/>
    <property type="match status" value="1"/>
</dbReference>
<evidence type="ECO:0000313" key="4">
    <source>
        <dbReference type="Proteomes" id="UP000239772"/>
    </source>
</evidence>
<keyword evidence="4" id="KW-1185">Reference proteome</keyword>
<dbReference type="SUPFAM" id="SSF51735">
    <property type="entry name" value="NAD(P)-binding Rossmann-fold domains"/>
    <property type="match status" value="1"/>
</dbReference>
<dbReference type="PANTHER" id="PTHR42879">
    <property type="entry name" value="3-OXOACYL-(ACYL-CARRIER-PROTEIN) REDUCTASE"/>
    <property type="match status" value="1"/>
</dbReference>
<dbReference type="Gene3D" id="3.40.50.720">
    <property type="entry name" value="NAD(P)-binding Rossmann-like Domain"/>
    <property type="match status" value="1"/>
</dbReference>
<protein>
    <submittedName>
        <fullName evidence="3">Short-chain dehydrogenase</fullName>
    </submittedName>
</protein>
<dbReference type="PANTHER" id="PTHR42879:SF2">
    <property type="entry name" value="3-OXOACYL-[ACYL-CARRIER-PROTEIN] REDUCTASE FABG"/>
    <property type="match status" value="1"/>
</dbReference>
<dbReference type="NCBIfam" id="NF009466">
    <property type="entry name" value="PRK12826.1-2"/>
    <property type="match status" value="1"/>
</dbReference>
<dbReference type="OrthoDB" id="9790146at2"/>
<dbReference type="RefSeq" id="WP_106336366.1">
    <property type="nucleotide sequence ID" value="NZ_PVZS01000008.1"/>
</dbReference>
<dbReference type="Proteomes" id="UP000239772">
    <property type="component" value="Unassembled WGS sequence"/>
</dbReference>
<dbReference type="PRINTS" id="PR00080">
    <property type="entry name" value="SDRFAMILY"/>
</dbReference>
<dbReference type="GO" id="GO:0032787">
    <property type="term" value="P:monocarboxylic acid metabolic process"/>
    <property type="evidence" value="ECO:0007669"/>
    <property type="project" value="UniProtKB-ARBA"/>
</dbReference>
<sequence length="262" mass="27595">MMLKDKVAVVTGAARGIGLATATLFAENGAKVVIADINGHGALETARRLADEGRDAIAFHVDVSDEAAVQAMVDGAVDAYGRIDVLVNNAGVSINQLFLDTVLEDWRKVLDVNLTGAFLVAQRCARVMARQGSGRIINICSLSGQRGGVGRAAYGAAKAGLELLTKVMAVELAEKGINVNGIAPGPIDTEMARVIHTQATREAYLRIIPQHRYGAMDEIAKGAVFLASGMADYVNGHILNIDGGMLTAGLMYAFDQPPSKSF</sequence>